<dbReference type="Proteomes" id="UP000660339">
    <property type="component" value="Unassembled WGS sequence"/>
</dbReference>
<dbReference type="Gene3D" id="3.90.1200.10">
    <property type="match status" value="1"/>
</dbReference>
<dbReference type="EMBL" id="BONJ01000017">
    <property type="protein sequence ID" value="GIG14911.1"/>
    <property type="molecule type" value="Genomic_DNA"/>
</dbReference>
<dbReference type="AlphaFoldDB" id="A0A8J3PES1"/>
<dbReference type="Pfam" id="PF01636">
    <property type="entry name" value="APH"/>
    <property type="match status" value="1"/>
</dbReference>
<feature type="domain" description="Aminoglycoside phosphotransferase" evidence="1">
    <location>
        <begin position="78"/>
        <end position="275"/>
    </location>
</feature>
<evidence type="ECO:0000313" key="2">
    <source>
        <dbReference type="EMBL" id="GIG14911.1"/>
    </source>
</evidence>
<comment type="caution">
    <text evidence="2">The sequence shown here is derived from an EMBL/GenBank/DDBJ whole genome shotgun (WGS) entry which is preliminary data.</text>
</comment>
<dbReference type="InterPro" id="IPR051678">
    <property type="entry name" value="AGP_Transferase"/>
</dbReference>
<dbReference type="PANTHER" id="PTHR21310">
    <property type="entry name" value="AMINOGLYCOSIDE PHOSPHOTRANSFERASE-RELATED-RELATED"/>
    <property type="match status" value="1"/>
</dbReference>
<reference evidence="2" key="1">
    <citation type="submission" date="2021-01" db="EMBL/GenBank/DDBJ databases">
        <title>Whole genome shotgun sequence of Catellatospora methionotrophica NBRC 14553.</title>
        <authorList>
            <person name="Komaki H."/>
            <person name="Tamura T."/>
        </authorList>
    </citation>
    <scope>NUCLEOTIDE SEQUENCE</scope>
    <source>
        <strain evidence="2">NBRC 14553</strain>
    </source>
</reference>
<accession>A0A8J3PES1</accession>
<keyword evidence="3" id="KW-1185">Reference proteome</keyword>
<dbReference type="InterPro" id="IPR011009">
    <property type="entry name" value="Kinase-like_dom_sf"/>
</dbReference>
<name>A0A8J3PES1_9ACTN</name>
<dbReference type="CDD" id="cd05155">
    <property type="entry name" value="APH_ChoK_like_1"/>
    <property type="match status" value="1"/>
</dbReference>
<sequence length="309" mass="33030">MPRRAGPGDAARVQMHPGQLSVTAQTVASLIAEQFPQWRDLPVAGVRSQGTVNAIFRIGDELTARLPLQAGDVGAIRRDLVAEAAAGRELASRTRFATPEPVALGEPGCGYPLPWSVQTWVPGVIATENDPGGSAAFARDLALFIGDVRAIDTGGRTFGGRGRGGELRGHDDWVRHCLDRSEALFDVPRLRAMWARLRELPRGDAPDVMSHGDLIPGNILVAGGRLAGVLDVGGLDPADPALDLVGAWHLLDPGPRQVLRAALGCDDATWERGMAWAFQQAIGVGWYYVDSNPAMSRMGRRTMARILAA</sequence>
<dbReference type="InterPro" id="IPR002575">
    <property type="entry name" value="Aminoglycoside_PTrfase"/>
</dbReference>
<evidence type="ECO:0000313" key="3">
    <source>
        <dbReference type="Proteomes" id="UP000660339"/>
    </source>
</evidence>
<evidence type="ECO:0000259" key="1">
    <source>
        <dbReference type="Pfam" id="PF01636"/>
    </source>
</evidence>
<gene>
    <name evidence="2" type="ORF">Cme02nite_32430</name>
</gene>
<dbReference type="SUPFAM" id="SSF56112">
    <property type="entry name" value="Protein kinase-like (PK-like)"/>
    <property type="match status" value="1"/>
</dbReference>
<organism evidence="2 3">
    <name type="scientific">Catellatospora methionotrophica</name>
    <dbReference type="NCBI Taxonomy" id="121620"/>
    <lineage>
        <taxon>Bacteria</taxon>
        <taxon>Bacillati</taxon>
        <taxon>Actinomycetota</taxon>
        <taxon>Actinomycetes</taxon>
        <taxon>Micromonosporales</taxon>
        <taxon>Micromonosporaceae</taxon>
        <taxon>Catellatospora</taxon>
    </lineage>
</organism>
<proteinExistence type="predicted"/>
<dbReference type="PANTHER" id="PTHR21310:SF42">
    <property type="entry name" value="BIFUNCTIONAL AAC_APH"/>
    <property type="match status" value="1"/>
</dbReference>
<dbReference type="Gene3D" id="3.30.200.20">
    <property type="entry name" value="Phosphorylase Kinase, domain 1"/>
    <property type="match status" value="1"/>
</dbReference>
<protein>
    <submittedName>
        <fullName evidence="2">Putative phosphotransferase</fullName>
    </submittedName>
</protein>